<evidence type="ECO:0000313" key="2">
    <source>
        <dbReference type="Proteomes" id="UP000595170"/>
    </source>
</evidence>
<protein>
    <submittedName>
        <fullName evidence="1">Uncharacterized protein</fullName>
    </submittedName>
</protein>
<evidence type="ECO:0000313" key="1">
    <source>
        <dbReference type="EMBL" id="QPZ53293.1"/>
    </source>
</evidence>
<keyword evidence="2" id="KW-1185">Reference proteome</keyword>
<gene>
    <name evidence="1" type="ORF">AchV4_0062</name>
</gene>
<organism evidence="1 2">
    <name type="scientific">Achromobacter phage vB_AchrS_AchV4</name>
    <dbReference type="NCBI Taxonomy" id="2796514"/>
    <lineage>
        <taxon>Viruses</taxon>
        <taxon>Duplodnaviria</taxon>
        <taxon>Heunggongvirae</taxon>
        <taxon>Uroviricota</taxon>
        <taxon>Caudoviricetes</taxon>
        <taxon>Casjensviridae</taxon>
        <taxon>Gediminasvirus</taxon>
        <taxon>Gediminasvirus AchV4</taxon>
    </lineage>
</organism>
<accession>A0A7T3U746</accession>
<reference evidence="1 2" key="1">
    <citation type="submission" date="2020-11" db="EMBL/GenBank/DDBJ databases">
        <title>Complete Genome Sequence of Achromobacter phage vB_AchrS_AchV4.</title>
        <authorList>
            <person name="Kaliniene L."/>
            <person name="Noreika A."/>
            <person name="Meskys R."/>
        </authorList>
    </citation>
    <scope>NUCLEOTIDE SEQUENCE [LARGE SCALE GENOMIC DNA]</scope>
</reference>
<dbReference type="EMBL" id="MW269554">
    <property type="protein sequence ID" value="QPZ53293.1"/>
    <property type="molecule type" value="Genomic_DNA"/>
</dbReference>
<sequence>MIGFVNRPHSENLSCPGRLLRPMGLPLGVAPRRQGHSAPAFQGGLLAKPLKPEIPKVRIDSRGVWGTGRPYIRGMRAGQGMRECLNSGIREFGNA</sequence>
<proteinExistence type="predicted"/>
<dbReference type="Proteomes" id="UP000595170">
    <property type="component" value="Segment"/>
</dbReference>
<name>A0A7T3U746_9CAUD</name>